<evidence type="ECO:0000313" key="5">
    <source>
        <dbReference type="Proteomes" id="UP000826651"/>
    </source>
</evidence>
<dbReference type="Gene3D" id="1.10.10.60">
    <property type="entry name" value="Homeodomain-like"/>
    <property type="match status" value="1"/>
</dbReference>
<dbReference type="InterPro" id="IPR018060">
    <property type="entry name" value="HTH_AraC"/>
</dbReference>
<gene>
    <name evidence="4" type="ORF">KCQ71_19835</name>
</gene>
<sequence length="330" mass="35195">MTTRARHRVAVLVRDGVLPMELGLVHQVFAEAKTPDGEALYEVRTLAPVPGEVRTDADFPITVAHGPAALEWADTVIVPASHSPAETDSTGRLGPELAAALARIRPGTRIASICTGSFVLAAAGLLDGRKATTHWKSAAQFRAWFPAVDLDPNVLYVESGDVLTSAGEASGLDLCLHLVRRDHGVAVANTAARHLVVPPHRDGGQAQFIERPVPVGPRSVTSGARDWALTNLDQPLTLAELAERSAVSVRTLTRAFRAEFGLSPGQWVTRQRLEHARHLLEHSDLPVDRIAGAAGFGTATSLRAHLHASLGVSPSAYRRTFRGSEPALPA</sequence>
<dbReference type="RefSeq" id="WP_223409186.1">
    <property type="nucleotide sequence ID" value="NZ_JAGSHT010000018.1"/>
</dbReference>
<organism evidence="4 5">
    <name type="scientific">Occultella gossypii</name>
    <dbReference type="NCBI Taxonomy" id="2800820"/>
    <lineage>
        <taxon>Bacteria</taxon>
        <taxon>Bacillati</taxon>
        <taxon>Actinomycetota</taxon>
        <taxon>Actinomycetes</taxon>
        <taxon>Micrococcales</taxon>
        <taxon>Ruaniaceae</taxon>
        <taxon>Occultella</taxon>
    </lineage>
</organism>
<dbReference type="EMBL" id="JAGSHT010000018">
    <property type="protein sequence ID" value="MBZ2198412.1"/>
    <property type="molecule type" value="Genomic_DNA"/>
</dbReference>
<reference evidence="4 5" key="1">
    <citation type="submission" date="2021-04" db="EMBL/GenBank/DDBJ databases">
        <title>Ruania sp. nov., isolated from sandy soil of mangrove forest.</title>
        <authorList>
            <person name="Ge X."/>
            <person name="Huang R."/>
            <person name="Liu W."/>
        </authorList>
    </citation>
    <scope>NUCLEOTIDE SEQUENCE [LARGE SCALE GENOMIC DNA]</scope>
    <source>
        <strain evidence="4 5">N2-46</strain>
    </source>
</reference>
<dbReference type="Pfam" id="PF12833">
    <property type="entry name" value="HTH_18"/>
    <property type="match status" value="1"/>
</dbReference>
<dbReference type="Gene3D" id="3.40.50.880">
    <property type="match status" value="1"/>
</dbReference>
<dbReference type="SUPFAM" id="SSF52317">
    <property type="entry name" value="Class I glutamine amidotransferase-like"/>
    <property type="match status" value="1"/>
</dbReference>
<evidence type="ECO:0000313" key="4">
    <source>
        <dbReference type="EMBL" id="MBZ2198412.1"/>
    </source>
</evidence>
<proteinExistence type="predicted"/>
<comment type="caution">
    <text evidence="4">The sequence shown here is derived from an EMBL/GenBank/DDBJ whole genome shotgun (WGS) entry which is preliminary data.</text>
</comment>
<dbReference type="PANTHER" id="PTHR43130:SF3">
    <property type="entry name" value="HTH-TYPE TRANSCRIPTIONAL REGULATOR RV1931C"/>
    <property type="match status" value="1"/>
</dbReference>
<protein>
    <submittedName>
        <fullName evidence="4">Helix-turn-helix domain-containing protein</fullName>
    </submittedName>
</protein>
<evidence type="ECO:0000256" key="2">
    <source>
        <dbReference type="ARBA" id="ARBA00023163"/>
    </source>
</evidence>
<dbReference type="SMART" id="SM00342">
    <property type="entry name" value="HTH_ARAC"/>
    <property type="match status" value="1"/>
</dbReference>
<keyword evidence="5" id="KW-1185">Reference proteome</keyword>
<dbReference type="InterPro" id="IPR029062">
    <property type="entry name" value="Class_I_gatase-like"/>
</dbReference>
<feature type="domain" description="HTH araC/xylS-type" evidence="3">
    <location>
        <begin position="222"/>
        <end position="320"/>
    </location>
</feature>
<dbReference type="InterPro" id="IPR009057">
    <property type="entry name" value="Homeodomain-like_sf"/>
</dbReference>
<dbReference type="PANTHER" id="PTHR43130">
    <property type="entry name" value="ARAC-FAMILY TRANSCRIPTIONAL REGULATOR"/>
    <property type="match status" value="1"/>
</dbReference>
<keyword evidence="2" id="KW-0804">Transcription</keyword>
<name>A0ABS7SDT8_9MICO</name>
<dbReference type="SUPFAM" id="SSF46689">
    <property type="entry name" value="Homeodomain-like"/>
    <property type="match status" value="2"/>
</dbReference>
<dbReference type="CDD" id="cd03137">
    <property type="entry name" value="GATase1_AraC_1"/>
    <property type="match status" value="1"/>
</dbReference>
<keyword evidence="1" id="KW-0805">Transcription regulation</keyword>
<dbReference type="InterPro" id="IPR002818">
    <property type="entry name" value="DJ-1/PfpI"/>
</dbReference>
<dbReference type="InterPro" id="IPR052158">
    <property type="entry name" value="INH-QAR"/>
</dbReference>
<dbReference type="Proteomes" id="UP000826651">
    <property type="component" value="Unassembled WGS sequence"/>
</dbReference>
<accession>A0ABS7SDT8</accession>
<evidence type="ECO:0000259" key="3">
    <source>
        <dbReference type="PROSITE" id="PS01124"/>
    </source>
</evidence>
<evidence type="ECO:0000256" key="1">
    <source>
        <dbReference type="ARBA" id="ARBA00023015"/>
    </source>
</evidence>
<dbReference type="Pfam" id="PF01965">
    <property type="entry name" value="DJ-1_PfpI"/>
    <property type="match status" value="1"/>
</dbReference>
<dbReference type="PROSITE" id="PS01124">
    <property type="entry name" value="HTH_ARAC_FAMILY_2"/>
    <property type="match status" value="1"/>
</dbReference>